<feature type="region of interest" description="Disordered" evidence="1">
    <location>
        <begin position="80"/>
        <end position="120"/>
    </location>
</feature>
<name>A0AAW0NX18_9GOBI</name>
<feature type="compositionally biased region" description="Polar residues" evidence="1">
    <location>
        <begin position="21"/>
        <end position="44"/>
    </location>
</feature>
<accession>A0AAW0NX18</accession>
<evidence type="ECO:0000256" key="1">
    <source>
        <dbReference type="SAM" id="MobiDB-lite"/>
    </source>
</evidence>
<dbReference type="Proteomes" id="UP001460270">
    <property type="component" value="Unassembled WGS sequence"/>
</dbReference>
<organism evidence="2 3">
    <name type="scientific">Mugilogobius chulae</name>
    <name type="common">yellowstripe goby</name>
    <dbReference type="NCBI Taxonomy" id="88201"/>
    <lineage>
        <taxon>Eukaryota</taxon>
        <taxon>Metazoa</taxon>
        <taxon>Chordata</taxon>
        <taxon>Craniata</taxon>
        <taxon>Vertebrata</taxon>
        <taxon>Euteleostomi</taxon>
        <taxon>Actinopterygii</taxon>
        <taxon>Neopterygii</taxon>
        <taxon>Teleostei</taxon>
        <taxon>Neoteleostei</taxon>
        <taxon>Acanthomorphata</taxon>
        <taxon>Gobiaria</taxon>
        <taxon>Gobiiformes</taxon>
        <taxon>Gobioidei</taxon>
        <taxon>Gobiidae</taxon>
        <taxon>Gobionellinae</taxon>
        <taxon>Mugilogobius</taxon>
    </lineage>
</organism>
<dbReference type="AlphaFoldDB" id="A0AAW0NX18"/>
<protein>
    <submittedName>
        <fullName evidence="2">Uncharacterized protein</fullName>
    </submittedName>
</protein>
<reference evidence="3" key="1">
    <citation type="submission" date="2024-04" db="EMBL/GenBank/DDBJ databases">
        <title>Salinicola lusitanus LLJ914,a marine bacterium isolated from the Okinawa Trough.</title>
        <authorList>
            <person name="Li J."/>
        </authorList>
    </citation>
    <scope>NUCLEOTIDE SEQUENCE [LARGE SCALE GENOMIC DNA]</scope>
</reference>
<proteinExistence type="predicted"/>
<comment type="caution">
    <text evidence="2">The sequence shown here is derived from an EMBL/GenBank/DDBJ whole genome shotgun (WGS) entry which is preliminary data.</text>
</comment>
<feature type="region of interest" description="Disordered" evidence="1">
    <location>
        <begin position="17"/>
        <end position="48"/>
    </location>
</feature>
<gene>
    <name evidence="2" type="ORF">WMY93_016674</name>
</gene>
<evidence type="ECO:0000313" key="2">
    <source>
        <dbReference type="EMBL" id="KAK7904067.1"/>
    </source>
</evidence>
<keyword evidence="3" id="KW-1185">Reference proteome</keyword>
<dbReference type="EMBL" id="JBBPFD010000012">
    <property type="protein sequence ID" value="KAK7904067.1"/>
    <property type="molecule type" value="Genomic_DNA"/>
</dbReference>
<evidence type="ECO:0000313" key="3">
    <source>
        <dbReference type="Proteomes" id="UP001460270"/>
    </source>
</evidence>
<sequence>MESAHLLGATKKRVKIHPHTVTAQYATRTPYSPQPASTRTSPSPETRVRRRAIFRGLRIFPGRDIRQKALNRGQEMAATSLFTSKDKDGAAKLPSAAGTSGEGGDGGSRAPKGSSNKGVGEQLASFGEASVSASRLTWVGLLGAGLAHASGRLFNCFPSLSRYKKVKTHSDQAVIDCACSATASLTRSLYAAPILL</sequence>